<reference evidence="9 10" key="1">
    <citation type="submission" date="2022-03" db="EMBL/GenBank/DDBJ databases">
        <title>Genomic Encyclopedia of Type Strains, Phase III (KMG-III): the genomes of soil and plant-associated and newly described type strains.</title>
        <authorList>
            <person name="Whitman W."/>
        </authorList>
    </citation>
    <scope>NUCLEOTIDE SEQUENCE [LARGE SCALE GENOMIC DNA]</scope>
    <source>
        <strain evidence="9 10">BSker1</strain>
    </source>
</reference>
<dbReference type="InterPro" id="IPR010971">
    <property type="entry name" value="UbiH/COQ6"/>
</dbReference>
<keyword evidence="4" id="KW-0285">Flavoprotein</keyword>
<evidence type="ECO:0000256" key="5">
    <source>
        <dbReference type="ARBA" id="ARBA00022827"/>
    </source>
</evidence>
<evidence type="ECO:0000256" key="7">
    <source>
        <dbReference type="ARBA" id="ARBA00023033"/>
    </source>
</evidence>
<feature type="domain" description="FAD-binding" evidence="8">
    <location>
        <begin position="8"/>
        <end position="336"/>
    </location>
</feature>
<comment type="caution">
    <text evidence="9">The sequence shown here is derived from an EMBL/GenBank/DDBJ whole genome shotgun (WGS) entry which is preliminary data.</text>
</comment>
<dbReference type="InterPro" id="IPR002938">
    <property type="entry name" value="FAD-bd"/>
</dbReference>
<organism evidence="9 10">
    <name type="scientific">Natronospira proteinivora</name>
    <dbReference type="NCBI Taxonomy" id="1807133"/>
    <lineage>
        <taxon>Bacteria</taxon>
        <taxon>Pseudomonadati</taxon>
        <taxon>Pseudomonadota</taxon>
        <taxon>Gammaproteobacteria</taxon>
        <taxon>Natronospirales</taxon>
        <taxon>Natronospiraceae</taxon>
        <taxon>Natronospira</taxon>
    </lineage>
</organism>
<dbReference type="EMBL" id="JALJYF010000002">
    <property type="protein sequence ID" value="MCP1727526.1"/>
    <property type="molecule type" value="Genomic_DNA"/>
</dbReference>
<evidence type="ECO:0000313" key="10">
    <source>
        <dbReference type="Proteomes" id="UP001523550"/>
    </source>
</evidence>
<evidence type="ECO:0000256" key="6">
    <source>
        <dbReference type="ARBA" id="ARBA00023002"/>
    </source>
</evidence>
<comment type="similarity">
    <text evidence="3">Belongs to the UbiH/COQ6 family.</text>
</comment>
<dbReference type="Gene3D" id="3.50.50.60">
    <property type="entry name" value="FAD/NAD(P)-binding domain"/>
    <property type="match status" value="2"/>
</dbReference>
<dbReference type="InterPro" id="IPR051205">
    <property type="entry name" value="UbiH/COQ6_monooxygenase"/>
</dbReference>
<keyword evidence="6 9" id="KW-0560">Oxidoreductase</keyword>
<evidence type="ECO:0000256" key="4">
    <source>
        <dbReference type="ARBA" id="ARBA00022630"/>
    </source>
</evidence>
<comment type="pathway">
    <text evidence="2">Cofactor biosynthesis; ubiquinone biosynthesis.</text>
</comment>
<sequence length="413" mass="44813">MSSQDPAYDVVIAGGGMVGASLALALAPTGWRIALVEPAGLAVEDSPSFDERATALSWSSRQFFQVLGLWPDILQAAGVIRHIHVSEQGRFGRVRLHAEDMGLDALGHVVPNRVIGNTLAVHLQDCANVQVHQTRSTGKLYQGVDRISLETEQGSLQGRLLVVADGARSRLRDALGLSASTLSFPHQALVANVAVERPHQDWAYERFTRSGPMAFLPLPRGEGGEHRMNLVMSLPTDQAAKYRNMEEFTLRTLLRERFGAHLGAIERIGHCGVYPLVQVQARGLLSDRAVLAGNAAMALHPVAGQGFNLALRGVGDLAERLLAVAREGGDPGALGHLEAHAVRQQKDIVWTGRWTRSLVDGFVLDWPLAGALRSKALWAMDRLSPLRRWFARQALGRLPGLSGFSRGYWPGSG</sequence>
<evidence type="ECO:0000259" key="8">
    <source>
        <dbReference type="Pfam" id="PF01494"/>
    </source>
</evidence>
<evidence type="ECO:0000256" key="1">
    <source>
        <dbReference type="ARBA" id="ARBA00001974"/>
    </source>
</evidence>
<keyword evidence="5" id="KW-0274">FAD</keyword>
<dbReference type="InterPro" id="IPR036188">
    <property type="entry name" value="FAD/NAD-bd_sf"/>
</dbReference>
<dbReference type="NCBIfam" id="TIGR01988">
    <property type="entry name" value="Ubi-OHases"/>
    <property type="match status" value="1"/>
</dbReference>
<keyword evidence="7" id="KW-0503">Monooxygenase</keyword>
<accession>A0ABT1G881</accession>
<evidence type="ECO:0000256" key="3">
    <source>
        <dbReference type="ARBA" id="ARBA00005349"/>
    </source>
</evidence>
<dbReference type="EC" id="1.14.13.-" evidence="9"/>
<name>A0ABT1G881_9GAMM</name>
<dbReference type="PRINTS" id="PR00420">
    <property type="entry name" value="RNGMNOXGNASE"/>
</dbReference>
<dbReference type="PANTHER" id="PTHR43876">
    <property type="entry name" value="UBIQUINONE BIOSYNTHESIS MONOOXYGENASE COQ6, MITOCHONDRIAL"/>
    <property type="match status" value="1"/>
</dbReference>
<dbReference type="Proteomes" id="UP001523550">
    <property type="component" value="Unassembled WGS sequence"/>
</dbReference>
<comment type="cofactor">
    <cofactor evidence="1">
        <name>FAD</name>
        <dbReference type="ChEBI" id="CHEBI:57692"/>
    </cofactor>
</comment>
<dbReference type="GO" id="GO:0016491">
    <property type="term" value="F:oxidoreductase activity"/>
    <property type="evidence" value="ECO:0007669"/>
    <property type="project" value="UniProtKB-KW"/>
</dbReference>
<dbReference type="RefSeq" id="WP_253447847.1">
    <property type="nucleotide sequence ID" value="NZ_JALJYF010000002.1"/>
</dbReference>
<gene>
    <name evidence="9" type="ORF">J2T60_001526</name>
</gene>
<dbReference type="Pfam" id="PF01494">
    <property type="entry name" value="FAD_binding_3"/>
    <property type="match status" value="1"/>
</dbReference>
<keyword evidence="10" id="KW-1185">Reference proteome</keyword>
<evidence type="ECO:0000313" key="9">
    <source>
        <dbReference type="EMBL" id="MCP1727526.1"/>
    </source>
</evidence>
<proteinExistence type="inferred from homology"/>
<dbReference type="PANTHER" id="PTHR43876:SF8">
    <property type="entry name" value="2-OCTAPRENYL-6-METHOXYPHENOL HYDROXYLASE"/>
    <property type="match status" value="1"/>
</dbReference>
<protein>
    <submittedName>
        <fullName evidence="9">2-octaprenyl-6-methoxyphenol hydroxylase</fullName>
        <ecNumber evidence="9">1.14.13.-</ecNumber>
    </submittedName>
</protein>
<evidence type="ECO:0000256" key="2">
    <source>
        <dbReference type="ARBA" id="ARBA00004749"/>
    </source>
</evidence>
<dbReference type="SUPFAM" id="SSF51905">
    <property type="entry name" value="FAD/NAD(P)-binding domain"/>
    <property type="match status" value="1"/>
</dbReference>